<dbReference type="VEuPathDB" id="PlasmoDB:PCYB_074310"/>
<dbReference type="AlphaFoldDB" id="K6UUP3"/>
<organism evidence="4 5">
    <name type="scientific">Plasmodium cynomolgi (strain B)</name>
    <dbReference type="NCBI Taxonomy" id="1120755"/>
    <lineage>
        <taxon>Eukaryota</taxon>
        <taxon>Sar</taxon>
        <taxon>Alveolata</taxon>
        <taxon>Apicomplexa</taxon>
        <taxon>Aconoidasida</taxon>
        <taxon>Haemosporida</taxon>
        <taxon>Plasmodiidae</taxon>
        <taxon>Plasmodium</taxon>
        <taxon>Plasmodium (Plasmodium)</taxon>
    </lineage>
</organism>
<protein>
    <submittedName>
        <fullName evidence="4">Uncharacterized protein</fullName>
    </submittedName>
</protein>
<reference evidence="4 5" key="1">
    <citation type="journal article" date="2012" name="Nat. Genet.">
        <title>Plasmodium cynomolgi genome sequences provide insight into Plasmodium vivax and the monkey malaria clade.</title>
        <authorList>
            <person name="Tachibana S."/>
            <person name="Sullivan S.A."/>
            <person name="Kawai S."/>
            <person name="Nakamura S."/>
            <person name="Kim H.R."/>
            <person name="Goto N."/>
            <person name="Arisue N."/>
            <person name="Palacpac N.M.Q."/>
            <person name="Honma H."/>
            <person name="Yagi M."/>
            <person name="Tougan T."/>
            <person name="Katakai Y."/>
            <person name="Kaneko O."/>
            <person name="Mita T."/>
            <person name="Kita K."/>
            <person name="Yasutomi Y."/>
            <person name="Sutton P.L."/>
            <person name="Shakhbatyan R."/>
            <person name="Horii T."/>
            <person name="Yasunaga T."/>
            <person name="Barnwell J.W."/>
            <person name="Escalante A.A."/>
            <person name="Carlton J.M."/>
            <person name="Tanabe K."/>
        </authorList>
    </citation>
    <scope>NUCLEOTIDE SEQUENCE [LARGE SCALE GENOMIC DNA]</scope>
    <source>
        <strain evidence="4 5">B</strain>
    </source>
</reference>
<dbReference type="PhylomeDB" id="K6UUP3"/>
<evidence type="ECO:0000313" key="5">
    <source>
        <dbReference type="Proteomes" id="UP000006319"/>
    </source>
</evidence>
<evidence type="ECO:0000256" key="1">
    <source>
        <dbReference type="SAM" id="Coils"/>
    </source>
</evidence>
<keyword evidence="5" id="KW-1185">Reference proteome</keyword>
<feature type="coiled-coil region" evidence="1">
    <location>
        <begin position="339"/>
        <end position="387"/>
    </location>
</feature>
<keyword evidence="1" id="KW-0175">Coiled coil</keyword>
<feature type="region of interest" description="Disordered" evidence="2">
    <location>
        <begin position="503"/>
        <end position="526"/>
    </location>
</feature>
<keyword evidence="3" id="KW-0812">Transmembrane</keyword>
<dbReference type="RefSeq" id="XP_004221877.1">
    <property type="nucleotide sequence ID" value="XM_004221829.1"/>
</dbReference>
<dbReference type="EMBL" id="DF157099">
    <property type="protein sequence ID" value="GAB65930.1"/>
    <property type="molecule type" value="Genomic_DNA"/>
</dbReference>
<dbReference type="OrthoDB" id="387585at2759"/>
<accession>K6UUP3</accession>
<evidence type="ECO:0000256" key="2">
    <source>
        <dbReference type="SAM" id="MobiDB-lite"/>
    </source>
</evidence>
<feature type="coiled-coil region" evidence="1">
    <location>
        <begin position="420"/>
        <end position="468"/>
    </location>
</feature>
<feature type="compositionally biased region" description="Acidic residues" evidence="2">
    <location>
        <begin position="174"/>
        <end position="214"/>
    </location>
</feature>
<dbReference type="GeneID" id="14692278"/>
<gene>
    <name evidence="4" type="ORF">PCYB_074310</name>
</gene>
<evidence type="ECO:0000256" key="3">
    <source>
        <dbReference type="SAM" id="Phobius"/>
    </source>
</evidence>
<feature type="region of interest" description="Disordered" evidence="2">
    <location>
        <begin position="279"/>
        <end position="304"/>
    </location>
</feature>
<proteinExistence type="predicted"/>
<sequence>MFRSNDGAGENTNFLGPPLAGGYSLPPGTPNTFDLFAKYKIFTPFIIFYFTIIYLLSVLRNAFTRLFHKGNNLPKKLCMSPKKNDQGMTAIGWCSYQDTYPSQHFNSAEVTNVNEFKGKEKEKTQHVSKKNQKKGPVLYSLMDNQNRANLRLKYGHLFKGTNQSNNQKNIQLVEEDDEEDEEDDSDDDSDFDLEDDYYEDNYDSFDYDDGEDDTETFKERSRKMRRRVKKTIKKEVKKEVNKEVKDELKMEVRNELKEFFKNEMKKNLLEELMNEFKSKQMDTTKEGSENEQMDTTKEGSENEQPTLNQQIVQTILQDVITSQAQENTRLINPNSPKDLRQLNLELIDAENKHRKKKNEEELKVTQLRQAQEEINQIKKQIENVKYKRNIYVHPNEEYKQLLFLYPQNKMSQEEEKKGLIKELQRKYQIKMEQKQNLLKNMQKVQNEVQRAGDKVEALRASVKAKEEEENYKGKVNRPFDQHPSMETKEEAHLTNISHLSDLPQLPPAPSITSLPAQWKGTTVPARAERSPLPVKIRIL</sequence>
<feature type="region of interest" description="Disordered" evidence="2">
    <location>
        <begin position="117"/>
        <end position="138"/>
    </location>
</feature>
<dbReference type="KEGG" id="pcy:PCYB_074310"/>
<feature type="compositionally biased region" description="Basic and acidic residues" evidence="2">
    <location>
        <begin position="279"/>
        <end position="300"/>
    </location>
</feature>
<evidence type="ECO:0000313" key="4">
    <source>
        <dbReference type="EMBL" id="GAB65930.1"/>
    </source>
</evidence>
<name>K6UUP3_PLACD</name>
<dbReference type="OMA" id="MDTTKEG"/>
<dbReference type="Proteomes" id="UP000006319">
    <property type="component" value="Chromosome 7"/>
</dbReference>
<feature type="transmembrane region" description="Helical" evidence="3">
    <location>
        <begin position="41"/>
        <end position="59"/>
    </location>
</feature>
<keyword evidence="3" id="KW-1133">Transmembrane helix</keyword>
<feature type="region of interest" description="Disordered" evidence="2">
    <location>
        <begin position="174"/>
        <end position="218"/>
    </location>
</feature>
<keyword evidence="3" id="KW-0472">Membrane</keyword>